<comment type="caution">
    <text evidence="2">The sequence shown here is derived from an EMBL/GenBank/DDBJ whole genome shotgun (WGS) entry which is preliminary data.</text>
</comment>
<dbReference type="EMBL" id="JAXIOK010000012">
    <property type="protein sequence ID" value="KAK4757948.1"/>
    <property type="molecule type" value="Genomic_DNA"/>
</dbReference>
<keyword evidence="3" id="KW-1185">Reference proteome</keyword>
<name>A0AAN7JYX4_9MYRT</name>
<accession>A0AAN7JYX4</accession>
<feature type="region of interest" description="Disordered" evidence="1">
    <location>
        <begin position="1"/>
        <end position="74"/>
    </location>
</feature>
<evidence type="ECO:0000313" key="3">
    <source>
        <dbReference type="Proteomes" id="UP001345219"/>
    </source>
</evidence>
<gene>
    <name evidence="2" type="ORF">SAY87_019249</name>
</gene>
<protein>
    <submittedName>
        <fullName evidence="2">Uncharacterized protein</fullName>
    </submittedName>
</protein>
<dbReference type="AlphaFoldDB" id="A0AAN7JYX4"/>
<sequence>MENCVMGSAQATEGKGSGNYGLELGAVANSLAPPRARNAGHQLGSTSADHQSENGGPEAEQLQSTSSYYSLGLD</sequence>
<organism evidence="2 3">
    <name type="scientific">Trapa incisa</name>
    <dbReference type="NCBI Taxonomy" id="236973"/>
    <lineage>
        <taxon>Eukaryota</taxon>
        <taxon>Viridiplantae</taxon>
        <taxon>Streptophyta</taxon>
        <taxon>Embryophyta</taxon>
        <taxon>Tracheophyta</taxon>
        <taxon>Spermatophyta</taxon>
        <taxon>Magnoliopsida</taxon>
        <taxon>eudicotyledons</taxon>
        <taxon>Gunneridae</taxon>
        <taxon>Pentapetalae</taxon>
        <taxon>rosids</taxon>
        <taxon>malvids</taxon>
        <taxon>Myrtales</taxon>
        <taxon>Lythraceae</taxon>
        <taxon>Trapa</taxon>
    </lineage>
</organism>
<proteinExistence type="predicted"/>
<evidence type="ECO:0000256" key="1">
    <source>
        <dbReference type="SAM" id="MobiDB-lite"/>
    </source>
</evidence>
<feature type="compositionally biased region" description="Polar residues" evidence="1">
    <location>
        <begin position="61"/>
        <end position="74"/>
    </location>
</feature>
<reference evidence="2 3" key="1">
    <citation type="journal article" date="2023" name="Hortic Res">
        <title>Pangenome of water caltrop reveals structural variations and asymmetric subgenome divergence after allopolyploidization.</title>
        <authorList>
            <person name="Zhang X."/>
            <person name="Chen Y."/>
            <person name="Wang L."/>
            <person name="Yuan Y."/>
            <person name="Fang M."/>
            <person name="Shi L."/>
            <person name="Lu R."/>
            <person name="Comes H.P."/>
            <person name="Ma Y."/>
            <person name="Chen Y."/>
            <person name="Huang G."/>
            <person name="Zhou Y."/>
            <person name="Zheng Z."/>
            <person name="Qiu Y."/>
        </authorList>
    </citation>
    <scope>NUCLEOTIDE SEQUENCE [LARGE SCALE GENOMIC DNA]</scope>
    <source>
        <tissue evidence="2">Roots</tissue>
    </source>
</reference>
<dbReference type="Proteomes" id="UP001345219">
    <property type="component" value="Chromosome 15"/>
</dbReference>
<evidence type="ECO:0000313" key="2">
    <source>
        <dbReference type="EMBL" id="KAK4757948.1"/>
    </source>
</evidence>